<dbReference type="PRINTS" id="PR00502">
    <property type="entry name" value="NUDIXFAMILY"/>
</dbReference>
<accession>F1TDI5</accession>
<dbReference type="PROSITE" id="PS51462">
    <property type="entry name" value="NUDIX"/>
    <property type="match status" value="1"/>
</dbReference>
<dbReference type="eggNOG" id="COG1051">
    <property type="taxonomic scope" value="Bacteria"/>
</dbReference>
<evidence type="ECO:0000259" key="7">
    <source>
        <dbReference type="PROSITE" id="PS51462"/>
    </source>
</evidence>
<dbReference type="RefSeq" id="WP_004619578.1">
    <property type="nucleotide sequence ID" value="NZ_ACXX02000007.1"/>
</dbReference>
<keyword evidence="9" id="KW-1185">Reference proteome</keyword>
<dbReference type="GO" id="GO:0000166">
    <property type="term" value="F:nucleotide binding"/>
    <property type="evidence" value="ECO:0007669"/>
    <property type="project" value="UniProtKB-KW"/>
</dbReference>
<dbReference type="AlphaFoldDB" id="F1TDI5"/>
<comment type="similarity">
    <text evidence="1 6">Belongs to the Nudix hydrolase family.</text>
</comment>
<proteinExistence type="inferred from homology"/>
<reference evidence="8" key="1">
    <citation type="submission" date="2009-07" db="EMBL/GenBank/DDBJ databases">
        <authorList>
            <consortium name="US DOE Joint Genome Institute (JGI-PGF)"/>
            <person name="Lucas S."/>
            <person name="Copeland A."/>
            <person name="Lapidus A."/>
            <person name="Glavina del Rio T."/>
            <person name="Tice H."/>
            <person name="Bruce D."/>
            <person name="Goodwin L."/>
            <person name="Pitluck S."/>
            <person name="Larimer F."/>
            <person name="Land M.L."/>
            <person name="Mouttaki H."/>
            <person name="He Z."/>
            <person name="Zhou J."/>
            <person name="Hemme C.L."/>
        </authorList>
    </citation>
    <scope>NUCLEOTIDE SEQUENCE [LARGE SCALE GENOMIC DNA]</scope>
    <source>
        <strain evidence="8">DSM 2782</strain>
    </source>
</reference>
<dbReference type="PANTHER" id="PTHR21340:SF0">
    <property type="entry name" value="BIS(5'-NUCLEOSYL)-TETRAPHOSPHATASE [ASYMMETRICAL]"/>
    <property type="match status" value="1"/>
</dbReference>
<name>F1TDI5_9FIRM</name>
<dbReference type="PANTHER" id="PTHR21340">
    <property type="entry name" value="DIADENOSINE 5,5-P1,P4-TETRAPHOSPHATE PYROPHOSPHOHYDROLASE MUTT"/>
    <property type="match status" value="1"/>
</dbReference>
<keyword evidence="4 6" id="KW-0378">Hydrolase</keyword>
<organism evidence="8 9">
    <name type="scientific">Ruminiclostridium papyrosolvens DSM 2782</name>
    <dbReference type="NCBI Taxonomy" id="588581"/>
    <lineage>
        <taxon>Bacteria</taxon>
        <taxon>Bacillati</taxon>
        <taxon>Bacillota</taxon>
        <taxon>Clostridia</taxon>
        <taxon>Eubacteriales</taxon>
        <taxon>Oscillospiraceae</taxon>
        <taxon>Ruminiclostridium</taxon>
    </lineage>
</organism>
<evidence type="ECO:0000313" key="8">
    <source>
        <dbReference type="EMBL" id="EGD47623.1"/>
    </source>
</evidence>
<comment type="caution">
    <text evidence="8">The sequence shown here is derived from an EMBL/GenBank/DDBJ whole genome shotgun (WGS) entry which is preliminary data.</text>
</comment>
<reference evidence="8" key="2">
    <citation type="submission" date="2011-01" db="EMBL/GenBank/DDBJ databases">
        <title>The Non-contiguous Finished genome of Clostridium papyrosolvens.</title>
        <authorList>
            <person name="Lucas S."/>
            <person name="Copeland A."/>
            <person name="Lapidus A."/>
            <person name="Cheng J.-F."/>
            <person name="Goodwin L."/>
            <person name="Pitluck S."/>
            <person name="Misra M."/>
            <person name="Chertkov O."/>
            <person name="Detter J.C."/>
            <person name="Han C."/>
            <person name="Tapia R."/>
            <person name="Land M."/>
            <person name="Hauser L."/>
            <person name="Kyrpides N."/>
            <person name="Ivanova N."/>
            <person name="Pagani I."/>
            <person name="Mouttaki H."/>
            <person name="He Z."/>
            <person name="Zhou J."/>
            <person name="Hemme C.L."/>
            <person name="Woyke T."/>
        </authorList>
    </citation>
    <scope>NUCLEOTIDE SEQUENCE [LARGE SCALE GENOMIC DNA]</scope>
    <source>
        <strain evidence="8">DSM 2782</strain>
    </source>
</reference>
<dbReference type="SUPFAM" id="SSF55811">
    <property type="entry name" value="Nudix"/>
    <property type="match status" value="1"/>
</dbReference>
<dbReference type="OrthoDB" id="9816289at2"/>
<evidence type="ECO:0000256" key="1">
    <source>
        <dbReference type="ARBA" id="ARBA00005582"/>
    </source>
</evidence>
<dbReference type="InterPro" id="IPR000086">
    <property type="entry name" value="NUDIX_hydrolase_dom"/>
</dbReference>
<dbReference type="InterPro" id="IPR051325">
    <property type="entry name" value="Nudix_hydrolase_domain"/>
</dbReference>
<dbReference type="InterPro" id="IPR003565">
    <property type="entry name" value="Tetra_PHTase"/>
</dbReference>
<evidence type="ECO:0000256" key="2">
    <source>
        <dbReference type="ARBA" id="ARBA00018911"/>
    </source>
</evidence>
<dbReference type="Proteomes" id="UP000003860">
    <property type="component" value="Unassembled WGS sequence"/>
</dbReference>
<evidence type="ECO:0000256" key="3">
    <source>
        <dbReference type="ARBA" id="ARBA00022741"/>
    </source>
</evidence>
<evidence type="ECO:0000256" key="4">
    <source>
        <dbReference type="ARBA" id="ARBA00022801"/>
    </source>
</evidence>
<dbReference type="GO" id="GO:0004081">
    <property type="term" value="F:bis(5'-nucleosyl)-tetraphosphatase (asymmetrical) activity"/>
    <property type="evidence" value="ECO:0007669"/>
    <property type="project" value="TreeGrafter"/>
</dbReference>
<evidence type="ECO:0000256" key="6">
    <source>
        <dbReference type="RuleBase" id="RU003476"/>
    </source>
</evidence>
<dbReference type="InterPro" id="IPR020476">
    <property type="entry name" value="Nudix_hydrolase"/>
</dbReference>
<feature type="domain" description="Nudix hydrolase" evidence="7">
    <location>
        <begin position="2"/>
        <end position="131"/>
    </location>
</feature>
<evidence type="ECO:0000256" key="5">
    <source>
        <dbReference type="ARBA" id="ARBA00032644"/>
    </source>
</evidence>
<dbReference type="GO" id="GO:0006167">
    <property type="term" value="P:AMP biosynthetic process"/>
    <property type="evidence" value="ECO:0007669"/>
    <property type="project" value="TreeGrafter"/>
</dbReference>
<protein>
    <recommendedName>
        <fullName evidence="2">Bis(5'-nucleosyl)-tetraphosphatase [asymmetrical]</fullName>
    </recommendedName>
    <alternativeName>
        <fullName evidence="5">Diadenosine 5',5'''-P1,P4-tetraphosphate asymmetrical hydrolase</fullName>
    </alternativeName>
</protein>
<gene>
    <name evidence="8" type="ORF">Cpap_1817</name>
</gene>
<dbReference type="CDD" id="cd03428">
    <property type="entry name" value="NUDIX_Ap4A_Nudt2"/>
    <property type="match status" value="1"/>
</dbReference>
<dbReference type="InterPro" id="IPR020084">
    <property type="entry name" value="NUDIX_hydrolase_CS"/>
</dbReference>
<dbReference type="GO" id="GO:0006754">
    <property type="term" value="P:ATP biosynthetic process"/>
    <property type="evidence" value="ECO:0007669"/>
    <property type="project" value="TreeGrafter"/>
</dbReference>
<dbReference type="Pfam" id="PF00293">
    <property type="entry name" value="NUDIX"/>
    <property type="match status" value="1"/>
</dbReference>
<dbReference type="EMBL" id="ACXX02000007">
    <property type="protein sequence ID" value="EGD47623.1"/>
    <property type="molecule type" value="Genomic_DNA"/>
</dbReference>
<sequence>MFIEKSCGVIVYRIQIENIEFLAVKSKANGHWGFPKGHMENHESEEQTAKREVFEETGLSVDLLRGFRAKTQYMLDDGISKEVIYFIGTSSEKNVSIQADEIQEYRWLKYSKMKELLSFDNSKQILKEAHDFLSLLNYS</sequence>
<dbReference type="InterPro" id="IPR015797">
    <property type="entry name" value="NUDIX_hydrolase-like_dom_sf"/>
</dbReference>
<dbReference type="Gene3D" id="3.90.79.10">
    <property type="entry name" value="Nucleoside Triphosphate Pyrophosphohydrolase"/>
    <property type="match status" value="1"/>
</dbReference>
<dbReference type="STRING" id="588581.Cpap_1817"/>
<keyword evidence="3" id="KW-0547">Nucleotide-binding</keyword>
<dbReference type="PROSITE" id="PS00893">
    <property type="entry name" value="NUDIX_BOX"/>
    <property type="match status" value="1"/>
</dbReference>
<evidence type="ECO:0000313" key="9">
    <source>
        <dbReference type="Proteomes" id="UP000003860"/>
    </source>
</evidence>